<dbReference type="EMBL" id="JBFNXR010000021">
    <property type="protein sequence ID" value="MEW9854531.1"/>
    <property type="molecule type" value="Genomic_DNA"/>
</dbReference>
<dbReference type="RefSeq" id="WP_367770560.1">
    <property type="nucleotide sequence ID" value="NZ_JBFNXR010000021.1"/>
</dbReference>
<feature type="signal peptide" evidence="1">
    <location>
        <begin position="1"/>
        <end position="24"/>
    </location>
</feature>
<comment type="caution">
    <text evidence="2">The sequence shown here is derived from an EMBL/GenBank/DDBJ whole genome shotgun (WGS) entry which is preliminary data.</text>
</comment>
<evidence type="ECO:0000313" key="3">
    <source>
        <dbReference type="Proteomes" id="UP001556118"/>
    </source>
</evidence>
<sequence length="144" mass="15006">MKRLFALLALLILGLGVGAGAAYAAVMLLGPPPSAKEKEAANSAFVPTGTVLSPLVTKDGRLAGYVSFEIQLEVPSDKAEFVAARMPLLLHGINLRTFRSPLASGPDGMLPNVEQFRKVVMEAAPEAFGAGVVRHAAITQANPA</sequence>
<proteinExistence type="predicted"/>
<gene>
    <name evidence="2" type="ORF">ABUH87_04980</name>
</gene>
<protein>
    <recommendedName>
        <fullName evidence="4">Flagellar basal body-associated protein FliL</fullName>
    </recommendedName>
</protein>
<evidence type="ECO:0000313" key="2">
    <source>
        <dbReference type="EMBL" id="MEW9854531.1"/>
    </source>
</evidence>
<name>A0ABV3R8W5_9SPHN</name>
<keyword evidence="1" id="KW-0732">Signal</keyword>
<reference evidence="2 3" key="1">
    <citation type="submission" date="2024-06" db="EMBL/GenBank/DDBJ databases">
        <title>Novosphingobium rhizovicinus M1R2S20.</title>
        <authorList>
            <person name="Sun J.-Q."/>
        </authorList>
    </citation>
    <scope>NUCLEOTIDE SEQUENCE [LARGE SCALE GENOMIC DNA]</scope>
    <source>
        <strain evidence="2 3">M1R2S20</strain>
    </source>
</reference>
<evidence type="ECO:0000256" key="1">
    <source>
        <dbReference type="SAM" id="SignalP"/>
    </source>
</evidence>
<feature type="chain" id="PRO_5045689863" description="Flagellar basal body-associated protein FliL" evidence="1">
    <location>
        <begin position="25"/>
        <end position="144"/>
    </location>
</feature>
<keyword evidence="3" id="KW-1185">Reference proteome</keyword>
<dbReference type="Proteomes" id="UP001556118">
    <property type="component" value="Unassembled WGS sequence"/>
</dbReference>
<accession>A0ABV3R8W5</accession>
<organism evidence="2 3">
    <name type="scientific">Novosphingobium rhizovicinum</name>
    <dbReference type="NCBI Taxonomy" id="3228928"/>
    <lineage>
        <taxon>Bacteria</taxon>
        <taxon>Pseudomonadati</taxon>
        <taxon>Pseudomonadota</taxon>
        <taxon>Alphaproteobacteria</taxon>
        <taxon>Sphingomonadales</taxon>
        <taxon>Sphingomonadaceae</taxon>
        <taxon>Novosphingobium</taxon>
    </lineage>
</organism>
<evidence type="ECO:0008006" key="4">
    <source>
        <dbReference type="Google" id="ProtNLM"/>
    </source>
</evidence>